<dbReference type="eggNOG" id="COG0407">
    <property type="taxonomic scope" value="Bacteria"/>
</dbReference>
<evidence type="ECO:0000259" key="1">
    <source>
        <dbReference type="Pfam" id="PF01208"/>
    </source>
</evidence>
<dbReference type="KEGG" id="dru:Desru_1516"/>
<organism evidence="2 3">
    <name type="scientific">Desulforamulus ruminis (strain ATCC 23193 / DSM 2154 / NCIMB 8452 / DL)</name>
    <name type="common">Desulfotomaculum ruminis</name>
    <dbReference type="NCBI Taxonomy" id="696281"/>
    <lineage>
        <taxon>Bacteria</taxon>
        <taxon>Bacillati</taxon>
        <taxon>Bacillota</taxon>
        <taxon>Clostridia</taxon>
        <taxon>Eubacteriales</taxon>
        <taxon>Peptococcaceae</taxon>
        <taxon>Desulforamulus</taxon>
    </lineage>
</organism>
<sequence>MTKAERVYHAIGRRGVDKVPKGEWHLSKGLIAGILGKKGALGWEEEAAVREFLGMDLVALGTDADVNGSGPDDHRFRCWRTETDFFIFAVIDGPFQGAARQVGIVDFLLRLDRRDGRMKELAAKQAERNLETARRCLRSGAHGILLADDVAYTDGLFVQYPLLRDIFVPLWKYQVSALKSEKVPVFFHSDGNINSLLPDLITAGFTGLHALESTAGMDIARVKKVYGSDLCLMGNMDLGFLVKATEQEITTEVKKLMKVAAPGGGFIFSTSCGCLGDDVPPAKVIALYRCAERYGVYAKS</sequence>
<dbReference type="Pfam" id="PF01208">
    <property type="entry name" value="URO-D"/>
    <property type="match status" value="1"/>
</dbReference>
<dbReference type="InterPro" id="IPR052024">
    <property type="entry name" value="Methanogen_methyltrans"/>
</dbReference>
<dbReference type="PANTHER" id="PTHR47099">
    <property type="entry name" value="METHYLCOBAMIDE:COM METHYLTRANSFERASE MTBA"/>
    <property type="match status" value="1"/>
</dbReference>
<dbReference type="EMBL" id="CP002780">
    <property type="protein sequence ID" value="AEG59781.1"/>
    <property type="molecule type" value="Genomic_DNA"/>
</dbReference>
<dbReference type="SUPFAM" id="SSF51726">
    <property type="entry name" value="UROD/MetE-like"/>
    <property type="match status" value="1"/>
</dbReference>
<proteinExistence type="predicted"/>
<dbReference type="InterPro" id="IPR038071">
    <property type="entry name" value="UROD/MetE-like_sf"/>
</dbReference>
<dbReference type="GO" id="GO:0004853">
    <property type="term" value="F:uroporphyrinogen decarboxylase activity"/>
    <property type="evidence" value="ECO:0007669"/>
    <property type="project" value="InterPro"/>
</dbReference>
<dbReference type="Proteomes" id="UP000009234">
    <property type="component" value="Chromosome"/>
</dbReference>
<dbReference type="PANTHER" id="PTHR47099:SF1">
    <property type="entry name" value="METHYLCOBAMIDE:COM METHYLTRANSFERASE MTBA"/>
    <property type="match status" value="1"/>
</dbReference>
<dbReference type="RefSeq" id="WP_013841549.1">
    <property type="nucleotide sequence ID" value="NC_015589.1"/>
</dbReference>
<dbReference type="STRING" id="696281.Desru_1516"/>
<reference evidence="2 3" key="2">
    <citation type="journal article" date="2012" name="Stand. Genomic Sci.">
        <title>Complete genome sequence of the sulfate-reducing firmicute Desulfotomaculum ruminis type strain (DL(T)).</title>
        <authorList>
            <person name="Spring S."/>
            <person name="Visser M."/>
            <person name="Lu M."/>
            <person name="Copeland A."/>
            <person name="Lapidus A."/>
            <person name="Lucas S."/>
            <person name="Cheng J.F."/>
            <person name="Han C."/>
            <person name="Tapia R."/>
            <person name="Goodwin L.A."/>
            <person name="Pitluck S."/>
            <person name="Ivanova N."/>
            <person name="Land M."/>
            <person name="Hauser L."/>
            <person name="Larimer F."/>
            <person name="Rohde M."/>
            <person name="Goker M."/>
            <person name="Detter J.C."/>
            <person name="Kyrpides N.C."/>
            <person name="Woyke T."/>
            <person name="Schaap P.J."/>
            <person name="Plugge C.M."/>
            <person name="Muyzer G."/>
            <person name="Kuever J."/>
            <person name="Pereira I.A."/>
            <person name="Parshina S.N."/>
            <person name="Bernier-Latmani R."/>
            <person name="Stams A.J."/>
            <person name="Klenk H.P."/>
        </authorList>
    </citation>
    <scope>NUCLEOTIDE SEQUENCE [LARGE SCALE GENOMIC DNA]</scope>
    <source>
        <strain evidence="3">ATCC 23193 / DSM 2154 / NCIB 8452 / DL</strain>
    </source>
</reference>
<dbReference type="GO" id="GO:0006779">
    <property type="term" value="P:porphyrin-containing compound biosynthetic process"/>
    <property type="evidence" value="ECO:0007669"/>
    <property type="project" value="InterPro"/>
</dbReference>
<name>F6DR62_DESRL</name>
<accession>F6DR62</accession>
<evidence type="ECO:0000313" key="3">
    <source>
        <dbReference type="Proteomes" id="UP000009234"/>
    </source>
</evidence>
<dbReference type="AlphaFoldDB" id="F6DR62"/>
<dbReference type="InterPro" id="IPR000257">
    <property type="entry name" value="Uroporphyrinogen_deCOase"/>
</dbReference>
<dbReference type="HOGENOM" id="CLU_054162_2_0_9"/>
<protein>
    <submittedName>
        <fullName evidence="2">Uroporphyrinogen-III decarboxylase-like protein</fullName>
    </submittedName>
</protein>
<keyword evidence="3" id="KW-1185">Reference proteome</keyword>
<evidence type="ECO:0000313" key="2">
    <source>
        <dbReference type="EMBL" id="AEG59781.1"/>
    </source>
</evidence>
<reference evidence="3" key="1">
    <citation type="submission" date="2011-05" db="EMBL/GenBank/DDBJ databases">
        <title>Complete sequence of Desulfotomaculum ruminis DSM 2154.</title>
        <authorList>
            <person name="Lucas S."/>
            <person name="Copeland A."/>
            <person name="Lapidus A."/>
            <person name="Cheng J.-F."/>
            <person name="Goodwin L."/>
            <person name="Pitluck S."/>
            <person name="Lu M."/>
            <person name="Detter J.C."/>
            <person name="Han C."/>
            <person name="Tapia R."/>
            <person name="Land M."/>
            <person name="Hauser L."/>
            <person name="Kyrpides N."/>
            <person name="Ivanova N."/>
            <person name="Mikhailova N."/>
            <person name="Pagani I."/>
            <person name="Stams A.J.M."/>
            <person name="Plugge C.M."/>
            <person name="Muyzer G."/>
            <person name="Kuever J."/>
            <person name="Parshina S.N."/>
            <person name="Ivanova A.E."/>
            <person name="Nazina T.N."/>
            <person name="Brambilla E."/>
            <person name="Spring S."/>
            <person name="Klenk H.-P."/>
            <person name="Woyke T."/>
        </authorList>
    </citation>
    <scope>NUCLEOTIDE SEQUENCE [LARGE SCALE GENOMIC DNA]</scope>
    <source>
        <strain evidence="3">ATCC 23193 / DSM 2154 / NCIB 8452 / DL</strain>
    </source>
</reference>
<feature type="domain" description="Uroporphyrinogen decarboxylase (URO-D)" evidence="1">
    <location>
        <begin position="85"/>
        <end position="294"/>
    </location>
</feature>
<dbReference type="OrthoDB" id="5502042at2"/>
<dbReference type="Gene3D" id="3.20.20.210">
    <property type="match status" value="1"/>
</dbReference>
<gene>
    <name evidence="2" type="ordered locus">Desru_1516</name>
</gene>